<sequence length="463" mass="51344">MSSFSMKFFIVVECIVLALLAAQTILLHAYSSSHTAQGVAAAVVFAVLCLHKWRLELIPGYILFVVNAAVGISTTAPGWLWAIQGVLALLEILFVVLFPLPRFPALSKAHPDIGCITMRFNKVDCRIFYPANPTKPGRPWLRYLHHGKHLAIGLHIFAELPAIFFSSFQNGVLNARVEAPLKSPSTPEGWPVVVFSHGLGGSLEMYSSFAQSLASEGFIVVSLNHSDGSGAVFRNLDNVTYTYYDRPPASYAADWTGLGYQYRNKQLKQRVQHVRDVVDAIIALQNDASSVFYQQINIDKIAVAGHSFGGATALTAAKRDARLKVMVGLDIWMEPLDEDVVAEGVSTVPVCSIISQHWHTEWESHFKLLQANSRHCSHPQSTFLAIEKTRHNNFCDLALFSPFMNAQFKATGSINPTYMLGMVGQLMAAYIRQQFTDETPYDALDGKFPEVIQLKDTTYNTFP</sequence>
<evidence type="ECO:0000256" key="3">
    <source>
        <dbReference type="ARBA" id="ARBA00022963"/>
    </source>
</evidence>
<feature type="transmembrane region" description="Helical" evidence="5">
    <location>
        <begin position="34"/>
        <end position="50"/>
    </location>
</feature>
<evidence type="ECO:0000256" key="2">
    <source>
        <dbReference type="ARBA" id="ARBA00022801"/>
    </source>
</evidence>
<dbReference type="Pfam" id="PF03403">
    <property type="entry name" value="PAF-AH_p_II"/>
    <property type="match status" value="1"/>
</dbReference>
<dbReference type="GO" id="GO:0016042">
    <property type="term" value="P:lipid catabolic process"/>
    <property type="evidence" value="ECO:0007669"/>
    <property type="project" value="UniProtKB-KW"/>
</dbReference>
<dbReference type="InterPro" id="IPR029058">
    <property type="entry name" value="AB_hydrolase_fold"/>
</dbReference>
<dbReference type="Proteomes" id="UP000481153">
    <property type="component" value="Unassembled WGS sequence"/>
</dbReference>
<dbReference type="EC" id="3.1.1.47" evidence="1"/>
<dbReference type="EMBL" id="VJMJ01000054">
    <property type="protein sequence ID" value="KAF0740076.1"/>
    <property type="molecule type" value="Genomic_DNA"/>
</dbReference>
<protein>
    <recommendedName>
        <fullName evidence="1">1-alkyl-2-acetylglycerophosphocholine esterase</fullName>
        <ecNumber evidence="1">3.1.1.47</ecNumber>
    </recommendedName>
</protein>
<feature type="transmembrane region" description="Helical" evidence="5">
    <location>
        <begin position="57"/>
        <end position="73"/>
    </location>
</feature>
<evidence type="ECO:0000256" key="5">
    <source>
        <dbReference type="SAM" id="Phobius"/>
    </source>
</evidence>
<keyword evidence="2" id="KW-0378">Hydrolase</keyword>
<keyword evidence="4" id="KW-0443">Lipid metabolism</keyword>
<evidence type="ECO:0000256" key="1">
    <source>
        <dbReference type="ARBA" id="ARBA00013201"/>
    </source>
</evidence>
<name>A0A6G0XIB3_9STRA</name>
<keyword evidence="5" id="KW-0472">Membrane</keyword>
<evidence type="ECO:0000313" key="7">
    <source>
        <dbReference type="Proteomes" id="UP000481153"/>
    </source>
</evidence>
<reference evidence="6 7" key="1">
    <citation type="submission" date="2019-07" db="EMBL/GenBank/DDBJ databases">
        <title>Genomics analysis of Aphanomyces spp. identifies a new class of oomycete effector associated with host adaptation.</title>
        <authorList>
            <person name="Gaulin E."/>
        </authorList>
    </citation>
    <scope>NUCLEOTIDE SEQUENCE [LARGE SCALE GENOMIC DNA]</scope>
    <source>
        <strain evidence="6 7">ATCC 201684</strain>
    </source>
</reference>
<dbReference type="PANTHER" id="PTHR10272">
    <property type="entry name" value="PLATELET-ACTIVATING FACTOR ACETYLHYDROLASE"/>
    <property type="match status" value="1"/>
</dbReference>
<evidence type="ECO:0000256" key="4">
    <source>
        <dbReference type="ARBA" id="ARBA00023098"/>
    </source>
</evidence>
<comment type="caution">
    <text evidence="6">The sequence shown here is derived from an EMBL/GenBank/DDBJ whole genome shotgun (WGS) entry which is preliminary data.</text>
</comment>
<dbReference type="AlphaFoldDB" id="A0A6G0XIB3"/>
<keyword evidence="3" id="KW-0442">Lipid degradation</keyword>
<keyword evidence="7" id="KW-1185">Reference proteome</keyword>
<keyword evidence="5" id="KW-1133">Transmembrane helix</keyword>
<dbReference type="GO" id="GO:0003847">
    <property type="term" value="F:1-alkyl-2-acetylglycerophosphocholine esterase activity"/>
    <property type="evidence" value="ECO:0007669"/>
    <property type="project" value="UniProtKB-EC"/>
</dbReference>
<gene>
    <name evidence="6" type="ORF">Ae201684_004319</name>
</gene>
<accession>A0A6G0XIB3</accession>
<dbReference type="PANTHER" id="PTHR10272:SF0">
    <property type="entry name" value="PLATELET-ACTIVATING FACTOR ACETYLHYDROLASE"/>
    <property type="match status" value="1"/>
</dbReference>
<keyword evidence="5" id="KW-0812">Transmembrane</keyword>
<organism evidence="6 7">
    <name type="scientific">Aphanomyces euteiches</name>
    <dbReference type="NCBI Taxonomy" id="100861"/>
    <lineage>
        <taxon>Eukaryota</taxon>
        <taxon>Sar</taxon>
        <taxon>Stramenopiles</taxon>
        <taxon>Oomycota</taxon>
        <taxon>Saprolegniomycetes</taxon>
        <taxon>Saprolegniales</taxon>
        <taxon>Verrucalvaceae</taxon>
        <taxon>Aphanomyces</taxon>
    </lineage>
</organism>
<proteinExistence type="predicted"/>
<dbReference type="Gene3D" id="3.40.50.1820">
    <property type="entry name" value="alpha/beta hydrolase"/>
    <property type="match status" value="1"/>
</dbReference>
<evidence type="ECO:0000313" key="6">
    <source>
        <dbReference type="EMBL" id="KAF0740076.1"/>
    </source>
</evidence>
<dbReference type="VEuPathDB" id="FungiDB:AeMF1_019521"/>
<dbReference type="SUPFAM" id="SSF53474">
    <property type="entry name" value="alpha/beta-Hydrolases"/>
    <property type="match status" value="1"/>
</dbReference>